<accession>A0ABU8FGL6</accession>
<dbReference type="SUPFAM" id="SSF81301">
    <property type="entry name" value="Nucleotidyltransferase"/>
    <property type="match status" value="1"/>
</dbReference>
<evidence type="ECO:0000313" key="3">
    <source>
        <dbReference type="Proteomes" id="UP001372526"/>
    </source>
</evidence>
<dbReference type="NCBIfam" id="NF033061">
    <property type="entry name" value="ANT_4p_I"/>
    <property type="match status" value="1"/>
</dbReference>
<organism evidence="2 3">
    <name type="scientific">Bacillus bruguierae</name>
    <dbReference type="NCBI Taxonomy" id="3127667"/>
    <lineage>
        <taxon>Bacteria</taxon>
        <taxon>Bacillati</taxon>
        <taxon>Bacillota</taxon>
        <taxon>Bacilli</taxon>
        <taxon>Bacillales</taxon>
        <taxon>Bacillaceae</taxon>
        <taxon>Bacillus</taxon>
    </lineage>
</organism>
<dbReference type="InterPro" id="IPR012481">
    <property type="entry name" value="KNTase_C"/>
</dbReference>
<evidence type="ECO:0000313" key="2">
    <source>
        <dbReference type="EMBL" id="MEI4801834.1"/>
    </source>
</evidence>
<dbReference type="EMBL" id="JBAWSX010000005">
    <property type="protein sequence ID" value="MEI4801834.1"/>
    <property type="molecule type" value="Genomic_DNA"/>
</dbReference>
<proteinExistence type="predicted"/>
<gene>
    <name evidence="2" type="ORF">WAZ07_10930</name>
</gene>
<dbReference type="CDD" id="cd05403">
    <property type="entry name" value="NT_KNTase_like"/>
    <property type="match status" value="1"/>
</dbReference>
<evidence type="ECO:0000259" key="1">
    <source>
        <dbReference type="Pfam" id="PF07827"/>
    </source>
</evidence>
<dbReference type="Gene3D" id="3.30.460.10">
    <property type="entry name" value="Beta Polymerase, domain 2"/>
    <property type="match status" value="1"/>
</dbReference>
<dbReference type="InterPro" id="IPR043519">
    <property type="entry name" value="NT_sf"/>
</dbReference>
<protein>
    <submittedName>
        <fullName evidence="2">ANT(4')-I family aminoglycoside nucleotidyltransferase</fullName>
    </submittedName>
</protein>
<reference evidence="2 3" key="1">
    <citation type="submission" date="2024-01" db="EMBL/GenBank/DDBJ databases">
        <title>Seven novel Bacillus-like species.</title>
        <authorList>
            <person name="Liu G."/>
        </authorList>
    </citation>
    <scope>NUCLEOTIDE SEQUENCE [LARGE SCALE GENOMIC DNA]</scope>
    <source>
        <strain evidence="2 3">FJAT-51639</strain>
    </source>
</reference>
<name>A0ABU8FGL6_9BACI</name>
<dbReference type="Gene3D" id="1.20.120.330">
    <property type="entry name" value="Nucleotidyltransferases domain 2"/>
    <property type="match status" value="1"/>
</dbReference>
<dbReference type="Pfam" id="PF07827">
    <property type="entry name" value="KNTase_C"/>
    <property type="match status" value="1"/>
</dbReference>
<comment type="caution">
    <text evidence="2">The sequence shown here is derived from an EMBL/GenBank/DDBJ whole genome shotgun (WGS) entry which is preliminary data.</text>
</comment>
<keyword evidence="3" id="KW-1185">Reference proteome</keyword>
<dbReference type="SUPFAM" id="SSF81593">
    <property type="entry name" value="Nucleotidyltransferase substrate binding subunit/domain"/>
    <property type="match status" value="1"/>
</dbReference>
<feature type="domain" description="Kanamycin nucleotidyltransferase C-terminal" evidence="1">
    <location>
        <begin position="115"/>
        <end position="246"/>
    </location>
</feature>
<dbReference type="Proteomes" id="UP001372526">
    <property type="component" value="Unassembled WGS sequence"/>
</dbReference>
<sequence length="256" mass="29146">MYMMGPGKVTREERIKIAYTIANQILEKYGSEVKAIGIYGSLARKADGPFSDIEMKCILNSLEDSYSYEWTAGDWKAEVNFDSEEDIVEEATTIEEDWPLTHGQFFTILPIYDPEEFFQELRQKASSVDHTIFKKAICKTLVEEMYEYIGKLRNIEIQGPETFLPTLAIKIATAGAMILGLHNKRYFTTSAQVLPEARAFTDKPEGFDALCEMVMSGYLSEPKQIMNVCENFWKGLLSWSAKNGYVIKCSNDIPFI</sequence>